<reference evidence="2" key="1">
    <citation type="journal article" date="2018" name="Nat. Microbiol.">
        <title>Leveraging single-cell genomics to expand the fungal tree of life.</title>
        <authorList>
            <person name="Ahrendt S.R."/>
            <person name="Quandt C.A."/>
            <person name="Ciobanu D."/>
            <person name="Clum A."/>
            <person name="Salamov A."/>
            <person name="Andreopoulos B."/>
            <person name="Cheng J.F."/>
            <person name="Woyke T."/>
            <person name="Pelin A."/>
            <person name="Henrissat B."/>
            <person name="Reynolds N.K."/>
            <person name="Benny G.L."/>
            <person name="Smith M.E."/>
            <person name="James T.Y."/>
            <person name="Grigoriev I.V."/>
        </authorList>
    </citation>
    <scope>NUCLEOTIDE SEQUENCE [LARGE SCALE GENOMIC DNA]</scope>
    <source>
        <strain evidence="2">CSF55</strain>
    </source>
</reference>
<proteinExistence type="predicted"/>
<evidence type="ECO:0000313" key="2">
    <source>
        <dbReference type="Proteomes" id="UP000281549"/>
    </source>
</evidence>
<dbReference type="Proteomes" id="UP000281549">
    <property type="component" value="Unassembled WGS sequence"/>
</dbReference>
<dbReference type="AlphaFoldDB" id="A0A4P9YCF2"/>
<protein>
    <submittedName>
        <fullName evidence="1">Uncharacterized protein</fullName>
    </submittedName>
</protein>
<accession>A0A4P9YCF2</accession>
<dbReference type="EMBL" id="ML007560">
    <property type="protein sequence ID" value="RKP15840.1"/>
    <property type="molecule type" value="Genomic_DNA"/>
</dbReference>
<feature type="non-terminal residue" evidence="1">
    <location>
        <position position="1"/>
    </location>
</feature>
<organism evidence="1 2">
    <name type="scientific">Rozella allomycis (strain CSF55)</name>
    <dbReference type="NCBI Taxonomy" id="988480"/>
    <lineage>
        <taxon>Eukaryota</taxon>
        <taxon>Fungi</taxon>
        <taxon>Fungi incertae sedis</taxon>
        <taxon>Cryptomycota</taxon>
        <taxon>Cryptomycota incertae sedis</taxon>
        <taxon>Rozella</taxon>
    </lineage>
</organism>
<name>A0A4P9YCF2_ROZAC</name>
<gene>
    <name evidence="1" type="ORF">ROZALSC1DRAFT_31945</name>
</gene>
<evidence type="ECO:0000313" key="1">
    <source>
        <dbReference type="EMBL" id="RKP15840.1"/>
    </source>
</evidence>
<sequence length="66" mass="7247">GFAPQKEVQGLLDNASLKPTDIFIPVLEHSHNICIDVTIGSPYVEHVFNKTVDEGGAALMRSRIEK</sequence>